<feature type="compositionally biased region" description="Basic and acidic residues" evidence="1">
    <location>
        <begin position="239"/>
        <end position="265"/>
    </location>
</feature>
<dbReference type="RefSeq" id="WP_004380051.1">
    <property type="nucleotide sequence ID" value="NZ_JH114215.1"/>
</dbReference>
<reference evidence="2 3" key="1">
    <citation type="submission" date="2011-07" db="EMBL/GenBank/DDBJ databases">
        <title>The Genome Sequence of Prevotella oulorum F0390.</title>
        <authorList>
            <consortium name="The Broad Institute Genome Sequencing Platform"/>
            <consortium name="The Broad Institute Genome Sequencing Center for Infectious Disease"/>
            <person name="Earl A."/>
            <person name="Ward D."/>
            <person name="Feldgarden M."/>
            <person name="Gevers D."/>
            <person name="Izard J."/>
            <person name="Ganesan A."/>
            <person name="Baranova O.V."/>
            <person name="Blanton J.M."/>
            <person name="Tanner A.C."/>
            <person name="Dewhirst F.E."/>
            <person name="Young S.K."/>
            <person name="Zeng Q."/>
            <person name="Gargeya S."/>
            <person name="Fitzgerald M."/>
            <person name="Haas B."/>
            <person name="Abouelleil A."/>
            <person name="Alvarado L."/>
            <person name="Arachchi H.M."/>
            <person name="Berlin A."/>
            <person name="Brown A."/>
            <person name="Chapman S.B."/>
            <person name="Chen Z."/>
            <person name="Dunbar C."/>
            <person name="Freedman E."/>
            <person name="Gearin G."/>
            <person name="Gellesch M."/>
            <person name="Goldberg J."/>
            <person name="Griggs A."/>
            <person name="Gujja S."/>
            <person name="Heiman D."/>
            <person name="Howarth C."/>
            <person name="Larson L."/>
            <person name="Lui A."/>
            <person name="MacDonald P.J.P."/>
            <person name="Mehta T."/>
            <person name="Montmayeur A."/>
            <person name="Murphy C."/>
            <person name="Neiman D."/>
            <person name="Pearson M."/>
            <person name="Priest M."/>
            <person name="Roberts A."/>
            <person name="Saif S."/>
            <person name="Shea T."/>
            <person name="Shenoy N."/>
            <person name="Sisk P."/>
            <person name="Stolte C."/>
            <person name="Sykes S."/>
            <person name="Wortman J."/>
            <person name="Nusbaum C."/>
            <person name="Birren B."/>
        </authorList>
    </citation>
    <scope>NUCLEOTIDE SEQUENCE [LARGE SCALE GENOMIC DNA]</scope>
    <source>
        <strain evidence="2 3">F0390</strain>
    </source>
</reference>
<evidence type="ECO:0000313" key="3">
    <source>
        <dbReference type="Proteomes" id="UP000005141"/>
    </source>
</evidence>
<accession>G1WB31</accession>
<feature type="compositionally biased region" description="Basic and acidic residues" evidence="1">
    <location>
        <begin position="273"/>
        <end position="289"/>
    </location>
</feature>
<sequence>MTDIKTIDLPKLNNGAHYEFMKVVSDRFATETVLSTNAAAKKAIEALAAAVKEEDRCLVISQKSLITDDIKVADDKRDNIFRGLRKSIKGLTDAPVADVAQAAKELQQCLVDYRIDPAMQLDRETGLLHNFIADLETKYAAQVTKLGLTLFVAPLKEANAKVEQFIVDRTTAQSAVAAGELRQARLATDAAYRHLVKFVNALAMVSGTTDYDALAKFLNEHIDRYKHEVLPKKKKGGKKPSDGDKPGDGKKPGDGGKTPDGKKPGGDAAKPGDGGDGKDKPSDGKDKPGGKGQGDATVTPKE</sequence>
<dbReference type="AlphaFoldDB" id="G1WB31"/>
<name>G1WB31_9BACT</name>
<evidence type="ECO:0000313" key="2">
    <source>
        <dbReference type="EMBL" id="EGV32516.1"/>
    </source>
</evidence>
<dbReference type="EMBL" id="ADGI01000034">
    <property type="protein sequence ID" value="EGV32516.1"/>
    <property type="molecule type" value="Genomic_DNA"/>
</dbReference>
<evidence type="ECO:0000256" key="1">
    <source>
        <dbReference type="SAM" id="MobiDB-lite"/>
    </source>
</evidence>
<dbReference type="eggNOG" id="ENOG5031Z76">
    <property type="taxonomic scope" value="Bacteria"/>
</dbReference>
<proteinExistence type="predicted"/>
<dbReference type="OrthoDB" id="1452914at2"/>
<dbReference type="InterPro" id="IPR046228">
    <property type="entry name" value="DUF6261"/>
</dbReference>
<comment type="caution">
    <text evidence="2">The sequence shown here is derived from an EMBL/GenBank/DDBJ whole genome shotgun (WGS) entry which is preliminary data.</text>
</comment>
<dbReference type="Pfam" id="PF19775">
    <property type="entry name" value="DUF6261"/>
    <property type="match status" value="1"/>
</dbReference>
<dbReference type="Proteomes" id="UP000005141">
    <property type="component" value="Unassembled WGS sequence"/>
</dbReference>
<dbReference type="HOGENOM" id="CLU_063447_1_1_10"/>
<keyword evidence="3" id="KW-1185">Reference proteome</keyword>
<protein>
    <submittedName>
        <fullName evidence="2">Uncharacterized protein</fullName>
    </submittedName>
</protein>
<feature type="region of interest" description="Disordered" evidence="1">
    <location>
        <begin position="228"/>
        <end position="302"/>
    </location>
</feature>
<gene>
    <name evidence="2" type="ORF">HMPREF9431_01032</name>
</gene>
<organism evidence="2 3">
    <name type="scientific">Segatella oulorum F0390</name>
    <dbReference type="NCBI Taxonomy" id="702438"/>
    <lineage>
        <taxon>Bacteria</taxon>
        <taxon>Pseudomonadati</taxon>
        <taxon>Bacteroidota</taxon>
        <taxon>Bacteroidia</taxon>
        <taxon>Bacteroidales</taxon>
        <taxon>Prevotellaceae</taxon>
        <taxon>Segatella</taxon>
    </lineage>
</organism>
<dbReference type="PATRIC" id="fig|702438.4.peg.1069"/>
<dbReference type="GeneID" id="95425703"/>